<accession>A0A6A6FZQ0</accession>
<dbReference type="SUPFAM" id="SSF51182">
    <property type="entry name" value="RmlC-like cupins"/>
    <property type="match status" value="1"/>
</dbReference>
<sequence>MAHIGKLPTFQRYVTGHNSEGKAIVSSDVDSSPPWQTNIEGGRAAFCQAYITSSFPVDFNGEKDVETYKGFLKDPPGLVNSNGTVLRIVDMGPGVTSPMHRTVSLDYGVVLVGEVELQLDSGETRLMKTGDICVQRGTNHAWRNASQTEWARMMYVLQPSKPIEINGKPLGEDLSTMEGVKSSS</sequence>
<protein>
    <recommendedName>
        <fullName evidence="1">Cupin type-2 domain-containing protein</fullName>
    </recommendedName>
</protein>
<keyword evidence="3" id="KW-1185">Reference proteome</keyword>
<dbReference type="InterPro" id="IPR011051">
    <property type="entry name" value="RmlC_Cupin_sf"/>
</dbReference>
<dbReference type="Gene3D" id="2.60.120.10">
    <property type="entry name" value="Jelly Rolls"/>
    <property type="match status" value="1"/>
</dbReference>
<dbReference type="InterPro" id="IPR013096">
    <property type="entry name" value="Cupin_2"/>
</dbReference>
<dbReference type="AlphaFoldDB" id="A0A6A6FZQ0"/>
<dbReference type="OrthoDB" id="5840532at2759"/>
<dbReference type="PANTHER" id="PTHR36156">
    <property type="entry name" value="SLR2101 PROTEIN"/>
    <property type="match status" value="1"/>
</dbReference>
<dbReference type="EMBL" id="ML992526">
    <property type="protein sequence ID" value="KAF2218869.1"/>
    <property type="molecule type" value="Genomic_DNA"/>
</dbReference>
<dbReference type="CDD" id="cd02231">
    <property type="entry name" value="cupin_BLL6423-like"/>
    <property type="match status" value="1"/>
</dbReference>
<organism evidence="2 3">
    <name type="scientific">Elsinoe ampelina</name>
    <dbReference type="NCBI Taxonomy" id="302913"/>
    <lineage>
        <taxon>Eukaryota</taxon>
        <taxon>Fungi</taxon>
        <taxon>Dikarya</taxon>
        <taxon>Ascomycota</taxon>
        <taxon>Pezizomycotina</taxon>
        <taxon>Dothideomycetes</taxon>
        <taxon>Dothideomycetidae</taxon>
        <taxon>Myriangiales</taxon>
        <taxon>Elsinoaceae</taxon>
        <taxon>Elsinoe</taxon>
    </lineage>
</organism>
<name>A0A6A6FZQ0_9PEZI</name>
<dbReference type="Gene3D" id="2.20.70.150">
    <property type="match status" value="1"/>
</dbReference>
<evidence type="ECO:0000313" key="2">
    <source>
        <dbReference type="EMBL" id="KAF2218869.1"/>
    </source>
</evidence>
<dbReference type="Pfam" id="PF07883">
    <property type="entry name" value="Cupin_2"/>
    <property type="match status" value="1"/>
</dbReference>
<dbReference type="InterPro" id="IPR047142">
    <property type="entry name" value="OryJ/VirC-like"/>
</dbReference>
<reference evidence="3" key="1">
    <citation type="journal article" date="2020" name="Stud. Mycol.">
        <title>101 Dothideomycetes genomes: A test case for predicting lifestyles and emergence of pathogens.</title>
        <authorList>
            <person name="Haridas S."/>
            <person name="Albert R."/>
            <person name="Binder M."/>
            <person name="Bloem J."/>
            <person name="LaButti K."/>
            <person name="Salamov A."/>
            <person name="Andreopoulos B."/>
            <person name="Baker S."/>
            <person name="Barry K."/>
            <person name="Bills G."/>
            <person name="Bluhm B."/>
            <person name="Cannon C."/>
            <person name="Castanera R."/>
            <person name="Culley D."/>
            <person name="Daum C."/>
            <person name="Ezra D."/>
            <person name="Gonzalez J."/>
            <person name="Henrissat B."/>
            <person name="Kuo A."/>
            <person name="Liang C."/>
            <person name="Lipzen A."/>
            <person name="Lutzoni F."/>
            <person name="Magnuson J."/>
            <person name="Mondo S."/>
            <person name="Nolan M."/>
            <person name="Ohm R."/>
            <person name="Pangilinan J."/>
            <person name="Park H.-J."/>
            <person name="Ramirez L."/>
            <person name="Alfaro M."/>
            <person name="Sun H."/>
            <person name="Tritt A."/>
            <person name="Yoshinaga Y."/>
            <person name="Zwiers L.-H."/>
            <person name="Turgeon B."/>
            <person name="Goodwin S."/>
            <person name="Spatafora J."/>
            <person name="Crous P."/>
            <person name="Grigoriev I."/>
        </authorList>
    </citation>
    <scope>NUCLEOTIDE SEQUENCE [LARGE SCALE GENOMIC DNA]</scope>
    <source>
        <strain evidence="3">CECT 20119</strain>
    </source>
</reference>
<gene>
    <name evidence="2" type="ORF">BDZ85DRAFT_244416</name>
</gene>
<dbReference type="Proteomes" id="UP000799538">
    <property type="component" value="Unassembled WGS sequence"/>
</dbReference>
<evidence type="ECO:0000259" key="1">
    <source>
        <dbReference type="Pfam" id="PF07883"/>
    </source>
</evidence>
<proteinExistence type="predicted"/>
<feature type="domain" description="Cupin type-2" evidence="1">
    <location>
        <begin position="88"/>
        <end position="153"/>
    </location>
</feature>
<dbReference type="PANTHER" id="PTHR36156:SF3">
    <property type="entry name" value="CUPIN 2 CONSERVED BARREL DOMAIN-CONTAINING PROTEIN"/>
    <property type="match status" value="1"/>
</dbReference>
<dbReference type="InterPro" id="IPR014710">
    <property type="entry name" value="RmlC-like_jellyroll"/>
</dbReference>
<evidence type="ECO:0000313" key="3">
    <source>
        <dbReference type="Proteomes" id="UP000799538"/>
    </source>
</evidence>